<dbReference type="GO" id="GO:0043025">
    <property type="term" value="C:neuronal cell body"/>
    <property type="evidence" value="ECO:0007669"/>
    <property type="project" value="TreeGrafter"/>
</dbReference>
<dbReference type="GO" id="GO:0008049">
    <property type="term" value="P:male courtship behavior"/>
    <property type="evidence" value="ECO:0007669"/>
    <property type="project" value="TreeGrafter"/>
</dbReference>
<dbReference type="GO" id="GO:0007165">
    <property type="term" value="P:signal transduction"/>
    <property type="evidence" value="ECO:0007669"/>
    <property type="project" value="UniProtKB-KW"/>
</dbReference>
<dbReference type="PANTHER" id="PTHR21143:SF133">
    <property type="entry name" value="GUSTATORY AND PHEROMONE RECEPTOR 32A-RELATED"/>
    <property type="match status" value="1"/>
</dbReference>
<accession>A0A6L2PII6</accession>
<evidence type="ECO:0000256" key="4">
    <source>
        <dbReference type="ARBA" id="ARBA00022989"/>
    </source>
</evidence>
<evidence type="ECO:0000256" key="2">
    <source>
        <dbReference type="ARBA" id="ARBA00022475"/>
    </source>
</evidence>
<evidence type="ECO:0000256" key="6">
    <source>
        <dbReference type="ARBA" id="ARBA00023170"/>
    </source>
</evidence>
<dbReference type="GO" id="GO:0050909">
    <property type="term" value="P:sensory perception of taste"/>
    <property type="evidence" value="ECO:0007669"/>
    <property type="project" value="InterPro"/>
</dbReference>
<evidence type="ECO:0000256" key="7">
    <source>
        <dbReference type="ARBA" id="ARBA00023224"/>
    </source>
</evidence>
<comment type="subcellular location">
    <subcellularLocation>
        <location evidence="1 8">Cell membrane</location>
        <topology evidence="1 8">Multi-pass membrane protein</topology>
    </subcellularLocation>
</comment>
<keyword evidence="3 8" id="KW-0812">Transmembrane</keyword>
<dbReference type="GO" id="GO:0030424">
    <property type="term" value="C:axon"/>
    <property type="evidence" value="ECO:0007669"/>
    <property type="project" value="TreeGrafter"/>
</dbReference>
<feature type="transmembrane region" description="Helical" evidence="8">
    <location>
        <begin position="157"/>
        <end position="181"/>
    </location>
</feature>
<comment type="caution">
    <text evidence="9">The sequence shown here is derived from an EMBL/GenBank/DDBJ whole genome shotgun (WGS) entry which is preliminary data.</text>
</comment>
<keyword evidence="2 8" id="KW-1003">Cell membrane</keyword>
<feature type="transmembrane region" description="Helical" evidence="8">
    <location>
        <begin position="68"/>
        <end position="91"/>
    </location>
</feature>
<evidence type="ECO:0000256" key="5">
    <source>
        <dbReference type="ARBA" id="ARBA00023136"/>
    </source>
</evidence>
<evidence type="ECO:0000313" key="9">
    <source>
        <dbReference type="EMBL" id="GFG32373.1"/>
    </source>
</evidence>
<evidence type="ECO:0000256" key="8">
    <source>
        <dbReference type="RuleBase" id="RU363108"/>
    </source>
</evidence>
<gene>
    <name evidence="9" type="ORF">Cfor_04353</name>
</gene>
<name>A0A6L2PII6_COPFO</name>
<dbReference type="EMBL" id="BLKM01000363">
    <property type="protein sequence ID" value="GFG32373.1"/>
    <property type="molecule type" value="Genomic_DNA"/>
</dbReference>
<keyword evidence="7 8" id="KW-0807">Transducer</keyword>
<feature type="transmembrane region" description="Helical" evidence="8">
    <location>
        <begin position="35"/>
        <end position="56"/>
    </location>
</feature>
<feature type="transmembrane region" description="Helical" evidence="8">
    <location>
        <begin position="126"/>
        <end position="145"/>
    </location>
</feature>
<dbReference type="InParanoid" id="A0A6L2PII6"/>
<keyword evidence="10" id="KW-1185">Reference proteome</keyword>
<protein>
    <recommendedName>
        <fullName evidence="8">Gustatory receptor</fullName>
    </recommendedName>
</protein>
<dbReference type="AlphaFoldDB" id="A0A6L2PII6"/>
<sequence length="383" mass="44072">MAPLYFVSKILGLAPYSYAQTQSGSYVVKTCSMSSILWTVTVTALMLLLFLHILLLKFLRLSPGLAASYLIVFGLQKISLLLSCVAFLLLGVTTNKSKMRIIMEMLSTIDEMLIRKKRRNVYKKEFYTLLAHILLVTSVLIYMFYSYMAEDRSFHNVLFSVYYVVTLLINSVGLIQLLFLLRILKLSFKITGEELKTLKTNPVKATAFFNFTNTLGENPRRDKQRCAIFALRSLHFKLYELGRTVNSSYGLLMLIETVHNFVSAVSLVDITIFLLDREEYVMTTVYYMCWLTYYAIKTSVLMWTSHLTCSESRKLVAALYKLLLRPDLHHCCERQIRLFVTQVINNRLQFTATGIFPLDLPTLHSIVSATTTYIIVFQQLRTS</sequence>
<reference evidence="10" key="1">
    <citation type="submission" date="2020-01" db="EMBL/GenBank/DDBJ databases">
        <title>Draft genome sequence of the Termite Coptotermes fromosanus.</title>
        <authorList>
            <person name="Itakura S."/>
            <person name="Yosikawa Y."/>
            <person name="Umezawa K."/>
        </authorList>
    </citation>
    <scope>NUCLEOTIDE SEQUENCE [LARGE SCALE GENOMIC DNA]</scope>
</reference>
<dbReference type="InterPro" id="IPR013604">
    <property type="entry name" value="7TM_chemorcpt"/>
</dbReference>
<organism evidence="9 10">
    <name type="scientific">Coptotermes formosanus</name>
    <name type="common">Formosan subterranean termite</name>
    <dbReference type="NCBI Taxonomy" id="36987"/>
    <lineage>
        <taxon>Eukaryota</taxon>
        <taxon>Metazoa</taxon>
        <taxon>Ecdysozoa</taxon>
        <taxon>Arthropoda</taxon>
        <taxon>Hexapoda</taxon>
        <taxon>Insecta</taxon>
        <taxon>Pterygota</taxon>
        <taxon>Neoptera</taxon>
        <taxon>Polyneoptera</taxon>
        <taxon>Dictyoptera</taxon>
        <taxon>Blattodea</taxon>
        <taxon>Blattoidea</taxon>
        <taxon>Termitoidae</taxon>
        <taxon>Rhinotermitidae</taxon>
        <taxon>Coptotermes</taxon>
    </lineage>
</organism>
<dbReference type="Pfam" id="PF08395">
    <property type="entry name" value="7tm_7"/>
    <property type="match status" value="1"/>
</dbReference>
<keyword evidence="6 8" id="KW-0675">Receptor</keyword>
<comment type="similarity">
    <text evidence="8">Belongs to the insect chemoreceptor superfamily. Gustatory receptor (GR) family.</text>
</comment>
<dbReference type="GO" id="GO:0007635">
    <property type="term" value="P:chemosensory behavior"/>
    <property type="evidence" value="ECO:0007669"/>
    <property type="project" value="TreeGrafter"/>
</dbReference>
<evidence type="ECO:0000256" key="1">
    <source>
        <dbReference type="ARBA" id="ARBA00004651"/>
    </source>
</evidence>
<comment type="function">
    <text evidence="8">Gustatory receptor which mediates acceptance or avoidance behavior, depending on its substrates.</text>
</comment>
<dbReference type="OrthoDB" id="6604268at2759"/>
<dbReference type="PANTHER" id="PTHR21143">
    <property type="entry name" value="INVERTEBRATE GUSTATORY RECEPTOR"/>
    <property type="match status" value="1"/>
</dbReference>
<evidence type="ECO:0000313" key="10">
    <source>
        <dbReference type="Proteomes" id="UP000502823"/>
    </source>
</evidence>
<evidence type="ECO:0000256" key="3">
    <source>
        <dbReference type="ARBA" id="ARBA00022692"/>
    </source>
</evidence>
<dbReference type="GO" id="GO:0030425">
    <property type="term" value="C:dendrite"/>
    <property type="evidence" value="ECO:0007669"/>
    <property type="project" value="TreeGrafter"/>
</dbReference>
<comment type="caution">
    <text evidence="8">Lacks conserved residue(s) required for the propagation of feature annotation.</text>
</comment>
<keyword evidence="4 8" id="KW-1133">Transmembrane helix</keyword>
<proteinExistence type="inferred from homology"/>
<dbReference type="GO" id="GO:0005886">
    <property type="term" value="C:plasma membrane"/>
    <property type="evidence" value="ECO:0007669"/>
    <property type="project" value="UniProtKB-SubCell"/>
</dbReference>
<keyword evidence="5 8" id="KW-0472">Membrane</keyword>
<dbReference type="Proteomes" id="UP000502823">
    <property type="component" value="Unassembled WGS sequence"/>
</dbReference>